<accession>A0A939HR43</accession>
<evidence type="ECO:0000313" key="4">
    <source>
        <dbReference type="Proteomes" id="UP000664073"/>
    </source>
</evidence>
<dbReference type="Pfam" id="PF04399">
    <property type="entry name" value="Glutaredoxin2_C"/>
    <property type="match status" value="1"/>
</dbReference>
<sequence length="214" mass="23739">MYTLYVYEHCPFCIKARMIFGLKDVPFHLAVLLNDDEQGPIGMVGRKVVPILGQNGQFMAESLDIVARIDGLGTPALTGPRNPALADWLRRSNGPLYRQFLPRAAAAPFPEFATTSARAYFMRNKERAEEPFSIVLRETHRATQTLNPLLAELAPMVQAATAVNGMLSYDDIDLFAQLHSFSIIRGLDYPAPVEAYRQAMSKRCGIPLLDALAV</sequence>
<dbReference type="NCBIfam" id="NF007702">
    <property type="entry name" value="PRK10387.1"/>
    <property type="match status" value="1"/>
</dbReference>
<feature type="domain" description="Glutaredoxin 2 C-terminal" evidence="1">
    <location>
        <begin position="85"/>
        <end position="213"/>
    </location>
</feature>
<evidence type="ECO:0000259" key="1">
    <source>
        <dbReference type="Pfam" id="PF04399"/>
    </source>
</evidence>
<dbReference type="InterPro" id="IPR036249">
    <property type="entry name" value="Thioredoxin-like_sf"/>
</dbReference>
<gene>
    <name evidence="3" type="primary">grxB</name>
    <name evidence="3" type="ORF">J2D77_16360</name>
</gene>
<dbReference type="NCBIfam" id="TIGR02182">
    <property type="entry name" value="GRXB"/>
    <property type="match status" value="1"/>
</dbReference>
<dbReference type="Pfam" id="PF13417">
    <property type="entry name" value="GST_N_3"/>
    <property type="match status" value="1"/>
</dbReference>
<dbReference type="SUPFAM" id="SSF47616">
    <property type="entry name" value="GST C-terminal domain-like"/>
    <property type="match status" value="1"/>
</dbReference>
<dbReference type="RefSeq" id="WP_207847541.1">
    <property type="nucleotide sequence ID" value="NZ_JAFVMH010000016.1"/>
</dbReference>
<proteinExistence type="predicted"/>
<dbReference type="EMBL" id="JAFVMH010000016">
    <property type="protein sequence ID" value="MBO1326718.1"/>
    <property type="molecule type" value="Genomic_DNA"/>
</dbReference>
<comment type="caution">
    <text evidence="3">The sequence shown here is derived from an EMBL/GenBank/DDBJ whole genome shotgun (WGS) entry which is preliminary data.</text>
</comment>
<evidence type="ECO:0000313" key="3">
    <source>
        <dbReference type="EMBL" id="MBO1326718.1"/>
    </source>
</evidence>
<reference evidence="3" key="1">
    <citation type="submission" date="2021-03" db="EMBL/GenBank/DDBJ databases">
        <title>The complete genome sequence of Acetobacter sp. TBRC 12339.</title>
        <authorList>
            <person name="Charoenyingcharoen P."/>
            <person name="Yukphan P."/>
        </authorList>
    </citation>
    <scope>NUCLEOTIDE SEQUENCE</scope>
    <source>
        <strain evidence="3">TBRC 12339</strain>
    </source>
</reference>
<dbReference type="InterPro" id="IPR004045">
    <property type="entry name" value="Glutathione_S-Trfase_N"/>
</dbReference>
<name>A0A939HR43_9PROT</name>
<dbReference type="Gene3D" id="3.40.30.10">
    <property type="entry name" value="Glutaredoxin"/>
    <property type="match status" value="1"/>
</dbReference>
<dbReference type="PROSITE" id="PS00195">
    <property type="entry name" value="GLUTAREDOXIN_1"/>
    <property type="match status" value="1"/>
</dbReference>
<dbReference type="SUPFAM" id="SSF52833">
    <property type="entry name" value="Thioredoxin-like"/>
    <property type="match status" value="1"/>
</dbReference>
<dbReference type="AlphaFoldDB" id="A0A939HR43"/>
<dbReference type="PROSITE" id="PS51354">
    <property type="entry name" value="GLUTAREDOXIN_2"/>
    <property type="match status" value="1"/>
</dbReference>
<evidence type="ECO:0000259" key="2">
    <source>
        <dbReference type="Pfam" id="PF13417"/>
    </source>
</evidence>
<dbReference type="InterPro" id="IPR011767">
    <property type="entry name" value="GLR_AS"/>
</dbReference>
<dbReference type="Gene3D" id="1.20.1050.10">
    <property type="match status" value="1"/>
</dbReference>
<dbReference type="GO" id="GO:0005829">
    <property type="term" value="C:cytosol"/>
    <property type="evidence" value="ECO:0007669"/>
    <property type="project" value="InterPro"/>
</dbReference>
<dbReference type="InterPro" id="IPR036282">
    <property type="entry name" value="Glutathione-S-Trfase_C_sf"/>
</dbReference>
<protein>
    <submittedName>
        <fullName evidence="3">Glutaredoxin 2</fullName>
    </submittedName>
</protein>
<feature type="domain" description="GST N-terminal" evidence="2">
    <location>
        <begin position="4"/>
        <end position="70"/>
    </location>
</feature>
<dbReference type="InterPro" id="IPR007494">
    <property type="entry name" value="Glutaredoxin2_C"/>
</dbReference>
<keyword evidence="4" id="KW-1185">Reference proteome</keyword>
<organism evidence="3 4">
    <name type="scientific">Acetobacter garciniae</name>
    <dbReference type="NCBI Taxonomy" id="2817435"/>
    <lineage>
        <taxon>Bacteria</taxon>
        <taxon>Pseudomonadati</taxon>
        <taxon>Pseudomonadota</taxon>
        <taxon>Alphaproteobacteria</taxon>
        <taxon>Acetobacterales</taxon>
        <taxon>Acetobacteraceae</taxon>
        <taxon>Acetobacter</taxon>
    </lineage>
</organism>
<dbReference type="InterPro" id="IPR011901">
    <property type="entry name" value="Grx2"/>
</dbReference>
<dbReference type="Proteomes" id="UP000664073">
    <property type="component" value="Unassembled WGS sequence"/>
</dbReference>